<sequence length="303" mass="32535">MPTRRTLLKAFAGTVVAGAGFASYALAVEPGMRLIVKRYWITPRGWPSDMELTLAAIADLHVCEPHMPAARVAEIVAATNALKPDVTVLLGDYIGTHRFVTRRLEPEEWAEPLGRLAAPLGVYSILGNHDWWHAIAPGMPADGARTMRRTLEGVGIPVLENDAVRLKKDGRAFWLIGLGDQIAHILGPDRFRGVDDLPAALAQVHDTAPVILLAHEPDIFPTVPARVSLTLAGHTHGGQVRLLGYSPVVPSAYGNRYAYGLVAERGRTMIVSGGLGTSILPMRLGVPPEIVLIHLGGQPGPLT</sequence>
<keyword evidence="2" id="KW-0378">Hydrolase</keyword>
<dbReference type="Pfam" id="PF00149">
    <property type="entry name" value="Metallophos"/>
    <property type="match status" value="1"/>
</dbReference>
<dbReference type="SUPFAM" id="SSF56300">
    <property type="entry name" value="Metallo-dependent phosphatases"/>
    <property type="match status" value="1"/>
</dbReference>
<dbReference type="AlphaFoldDB" id="A0AAC9JQD4"/>
<reference evidence="4 5" key="1">
    <citation type="submission" date="2016-11" db="EMBL/GenBank/DDBJ databases">
        <title>Complete genome sequence of the aerobically denitrifying bacterium Chelatococcus daeguensis TAD1.</title>
        <authorList>
            <person name="Yang Y."/>
            <person name="Huang S."/>
            <person name="Lin E."/>
        </authorList>
    </citation>
    <scope>NUCLEOTIDE SEQUENCE [LARGE SCALE GENOMIC DNA]</scope>
    <source>
        <strain evidence="4 5">TAD1</strain>
    </source>
</reference>
<dbReference type="EMBL" id="CP018095">
    <property type="protein sequence ID" value="APF36970.1"/>
    <property type="molecule type" value="Genomic_DNA"/>
</dbReference>
<dbReference type="Gene3D" id="3.60.21.10">
    <property type="match status" value="1"/>
</dbReference>
<accession>A0AAC9JQD4</accession>
<dbReference type="GO" id="GO:0046872">
    <property type="term" value="F:metal ion binding"/>
    <property type="evidence" value="ECO:0007669"/>
    <property type="project" value="UniProtKB-KW"/>
</dbReference>
<gene>
    <name evidence="4" type="ORF">BOQ54_06205</name>
</gene>
<feature type="domain" description="Calcineurin-like phosphoesterase" evidence="3">
    <location>
        <begin position="53"/>
        <end position="237"/>
    </location>
</feature>
<evidence type="ECO:0000256" key="1">
    <source>
        <dbReference type="ARBA" id="ARBA00022723"/>
    </source>
</evidence>
<organism evidence="4 5">
    <name type="scientific">Chelatococcus daeguensis</name>
    <dbReference type="NCBI Taxonomy" id="444444"/>
    <lineage>
        <taxon>Bacteria</taxon>
        <taxon>Pseudomonadati</taxon>
        <taxon>Pseudomonadota</taxon>
        <taxon>Alphaproteobacteria</taxon>
        <taxon>Hyphomicrobiales</taxon>
        <taxon>Chelatococcaceae</taxon>
        <taxon>Chelatococcus</taxon>
    </lineage>
</organism>
<dbReference type="InterPro" id="IPR006311">
    <property type="entry name" value="TAT_signal"/>
</dbReference>
<dbReference type="CDD" id="cd07385">
    <property type="entry name" value="MPP_YkuE_C"/>
    <property type="match status" value="1"/>
</dbReference>
<dbReference type="InterPro" id="IPR029052">
    <property type="entry name" value="Metallo-depent_PP-like"/>
</dbReference>
<dbReference type="KEGG" id="cdq:BOQ54_06205"/>
<dbReference type="GO" id="GO:0009245">
    <property type="term" value="P:lipid A biosynthetic process"/>
    <property type="evidence" value="ECO:0007669"/>
    <property type="project" value="TreeGrafter"/>
</dbReference>
<dbReference type="InterPro" id="IPR051158">
    <property type="entry name" value="Metallophosphoesterase_sf"/>
</dbReference>
<evidence type="ECO:0000259" key="3">
    <source>
        <dbReference type="Pfam" id="PF00149"/>
    </source>
</evidence>
<dbReference type="PANTHER" id="PTHR31302">
    <property type="entry name" value="TRANSMEMBRANE PROTEIN WITH METALLOPHOSPHOESTERASE DOMAIN-RELATED"/>
    <property type="match status" value="1"/>
</dbReference>
<evidence type="ECO:0000256" key="2">
    <source>
        <dbReference type="ARBA" id="ARBA00022801"/>
    </source>
</evidence>
<evidence type="ECO:0000313" key="4">
    <source>
        <dbReference type="EMBL" id="APF36970.1"/>
    </source>
</evidence>
<dbReference type="GO" id="GO:0008758">
    <property type="term" value="F:UDP-2,3-diacylglucosamine hydrolase activity"/>
    <property type="evidence" value="ECO:0007669"/>
    <property type="project" value="TreeGrafter"/>
</dbReference>
<evidence type="ECO:0000313" key="5">
    <source>
        <dbReference type="Proteomes" id="UP000182703"/>
    </source>
</evidence>
<keyword evidence="1" id="KW-0479">Metal-binding</keyword>
<protein>
    <submittedName>
        <fullName evidence="4">Metallophosphoesterase</fullName>
    </submittedName>
</protein>
<dbReference type="RefSeq" id="WP_055459169.1">
    <property type="nucleotide sequence ID" value="NZ_CP018095.1"/>
</dbReference>
<dbReference type="GO" id="GO:0016020">
    <property type="term" value="C:membrane"/>
    <property type="evidence" value="ECO:0007669"/>
    <property type="project" value="GOC"/>
</dbReference>
<dbReference type="PROSITE" id="PS51318">
    <property type="entry name" value="TAT"/>
    <property type="match status" value="1"/>
</dbReference>
<keyword evidence="5" id="KW-1185">Reference proteome</keyword>
<proteinExistence type="predicted"/>
<dbReference type="InterPro" id="IPR004843">
    <property type="entry name" value="Calcineurin-like_PHP"/>
</dbReference>
<dbReference type="Proteomes" id="UP000182703">
    <property type="component" value="Chromosome"/>
</dbReference>
<dbReference type="PANTHER" id="PTHR31302:SF31">
    <property type="entry name" value="PHOSPHODIESTERASE YAEI"/>
    <property type="match status" value="1"/>
</dbReference>
<name>A0AAC9JQD4_9HYPH</name>